<reference evidence="1 2" key="1">
    <citation type="submission" date="2019-05" db="EMBL/GenBank/DDBJ databases">
        <title>Colwellia ponticola sp. nov., isolated from seawater.</title>
        <authorList>
            <person name="Yoon J.-H."/>
        </authorList>
    </citation>
    <scope>NUCLEOTIDE SEQUENCE [LARGE SCALE GENOMIC DNA]</scope>
    <source>
        <strain evidence="1 2">OISW-25</strain>
    </source>
</reference>
<evidence type="ECO:0000313" key="1">
    <source>
        <dbReference type="EMBL" id="TMM42393.1"/>
    </source>
</evidence>
<dbReference type="Proteomes" id="UP000307702">
    <property type="component" value="Unassembled WGS sequence"/>
</dbReference>
<gene>
    <name evidence="1" type="ORF">FCS21_14565</name>
</gene>
<comment type="caution">
    <text evidence="1">The sequence shown here is derived from an EMBL/GenBank/DDBJ whole genome shotgun (WGS) entry which is preliminary data.</text>
</comment>
<organism evidence="1 2">
    <name type="scientific">Colwellia ponticola</name>
    <dbReference type="NCBI Taxonomy" id="2304625"/>
    <lineage>
        <taxon>Bacteria</taxon>
        <taxon>Pseudomonadati</taxon>
        <taxon>Pseudomonadota</taxon>
        <taxon>Gammaproteobacteria</taxon>
        <taxon>Alteromonadales</taxon>
        <taxon>Colwelliaceae</taxon>
        <taxon>Colwellia</taxon>
    </lineage>
</organism>
<dbReference type="EMBL" id="SZVP01000018">
    <property type="protein sequence ID" value="TMM42393.1"/>
    <property type="molecule type" value="Genomic_DNA"/>
</dbReference>
<protein>
    <submittedName>
        <fullName evidence="1">Uncharacterized protein</fullName>
    </submittedName>
</protein>
<accession>A0A8H2JL64</accession>
<sequence length="61" mass="7039">MGIKTTLGKENNLSIAIILWFDYLTQYKVILNPSKKHLSKITSSLLRLIMEQSLFYHSALN</sequence>
<dbReference type="OrthoDB" id="9877873at2"/>
<proteinExistence type="predicted"/>
<dbReference type="AlphaFoldDB" id="A0A8H2JL64"/>
<evidence type="ECO:0000313" key="2">
    <source>
        <dbReference type="Proteomes" id="UP000307702"/>
    </source>
</evidence>
<keyword evidence="2" id="KW-1185">Reference proteome</keyword>
<name>A0A8H2JL64_9GAMM</name>